<feature type="domain" description="DUF7782" evidence="7">
    <location>
        <begin position="386"/>
        <end position="504"/>
    </location>
</feature>
<dbReference type="Proteomes" id="UP000423525">
    <property type="component" value="Chromosome"/>
</dbReference>
<dbReference type="InterPro" id="IPR029063">
    <property type="entry name" value="SAM-dependent_MTases_sf"/>
</dbReference>
<comment type="similarity">
    <text evidence="1">Belongs to the eukaryotic/archaeal PrmC-related family.</text>
</comment>
<evidence type="ECO:0000256" key="4">
    <source>
        <dbReference type="ARBA" id="ARBA00022691"/>
    </source>
</evidence>
<evidence type="ECO:0000259" key="7">
    <source>
        <dbReference type="Pfam" id="PF25004"/>
    </source>
</evidence>
<dbReference type="GO" id="GO:0008170">
    <property type="term" value="F:N-methyltransferase activity"/>
    <property type="evidence" value="ECO:0007669"/>
    <property type="project" value="UniProtKB-ARBA"/>
</dbReference>
<name>A0A6I8MFC1_9CORY</name>
<dbReference type="PANTHER" id="PTHR45875">
    <property type="entry name" value="METHYLTRANSFERASE N6AMT1"/>
    <property type="match status" value="1"/>
</dbReference>
<evidence type="ECO:0000256" key="1">
    <source>
        <dbReference type="ARBA" id="ARBA00006149"/>
    </source>
</evidence>
<proteinExistence type="inferred from homology"/>
<dbReference type="InterPro" id="IPR052190">
    <property type="entry name" value="Euk-Arch_PrmC-MTase"/>
</dbReference>
<dbReference type="GO" id="GO:0003676">
    <property type="term" value="F:nucleic acid binding"/>
    <property type="evidence" value="ECO:0007669"/>
    <property type="project" value="InterPro"/>
</dbReference>
<dbReference type="Pfam" id="PF05175">
    <property type="entry name" value="MTS"/>
    <property type="match status" value="1"/>
</dbReference>
<dbReference type="GO" id="GO:0008276">
    <property type="term" value="F:protein methyltransferase activity"/>
    <property type="evidence" value="ECO:0007669"/>
    <property type="project" value="TreeGrafter"/>
</dbReference>
<keyword evidence="2 8" id="KW-0489">Methyltransferase</keyword>
<dbReference type="AlphaFoldDB" id="A0A6I8MFC1"/>
<dbReference type="GO" id="GO:0032259">
    <property type="term" value="P:methylation"/>
    <property type="evidence" value="ECO:0007669"/>
    <property type="project" value="UniProtKB-KW"/>
</dbReference>
<dbReference type="GO" id="GO:0008757">
    <property type="term" value="F:S-adenosylmethionine-dependent methyltransferase activity"/>
    <property type="evidence" value="ECO:0007669"/>
    <property type="project" value="TreeGrafter"/>
</dbReference>
<evidence type="ECO:0000313" key="9">
    <source>
        <dbReference type="Proteomes" id="UP000423525"/>
    </source>
</evidence>
<dbReference type="GO" id="GO:0035657">
    <property type="term" value="C:eRF1 methyltransferase complex"/>
    <property type="evidence" value="ECO:0007669"/>
    <property type="project" value="TreeGrafter"/>
</dbReference>
<dbReference type="InterPro" id="IPR002052">
    <property type="entry name" value="DNA_methylase_N6_adenine_CS"/>
</dbReference>
<dbReference type="PANTHER" id="PTHR45875:SF1">
    <property type="entry name" value="METHYLTRANSFERASE N6AMT1"/>
    <property type="match status" value="1"/>
</dbReference>
<evidence type="ECO:0000259" key="5">
    <source>
        <dbReference type="Pfam" id="PF05175"/>
    </source>
</evidence>
<dbReference type="Gene3D" id="3.40.50.150">
    <property type="entry name" value="Vaccinia Virus protein VP39"/>
    <property type="match status" value="1"/>
</dbReference>
<dbReference type="EMBL" id="LR738855">
    <property type="protein sequence ID" value="VZH85487.1"/>
    <property type="molecule type" value="Genomic_DNA"/>
</dbReference>
<evidence type="ECO:0000259" key="6">
    <source>
        <dbReference type="Pfam" id="PF23186"/>
    </source>
</evidence>
<reference evidence="8 9" key="1">
    <citation type="submission" date="2019-11" db="EMBL/GenBank/DDBJ databases">
        <authorList>
            <person name="Brisse S."/>
        </authorList>
    </citation>
    <scope>NUCLEOTIDE SEQUENCE [LARGE SCALE GENOMIC DNA]</scope>
    <source>
        <strain evidence="8">FRC0190</strain>
    </source>
</reference>
<evidence type="ECO:0000256" key="3">
    <source>
        <dbReference type="ARBA" id="ARBA00022679"/>
    </source>
</evidence>
<evidence type="ECO:0000313" key="8">
    <source>
        <dbReference type="EMBL" id="VZH85487.1"/>
    </source>
</evidence>
<dbReference type="InterPro" id="IPR055487">
    <property type="entry name" value="DUF7059"/>
</dbReference>
<keyword evidence="3 8" id="KW-0808">Transferase</keyword>
<feature type="domain" description="Methyltransferase small" evidence="5">
    <location>
        <begin position="147"/>
        <end position="239"/>
    </location>
</feature>
<dbReference type="CDD" id="cd02440">
    <property type="entry name" value="AdoMet_MTases"/>
    <property type="match status" value="1"/>
</dbReference>
<feature type="domain" description="DUF7059" evidence="6">
    <location>
        <begin position="19"/>
        <end position="98"/>
    </location>
</feature>
<sequence length="511" mass="56695">MRTPLSSVTPQLVQRFHELGFTPSSIRDFLGRPGFAAISRGEPASVLYAMRENEDCDFYPLIATFILHRPVATEALRRVLGGSLTDQLTETHVLEIAEASEAHLTAKIDIRWLELEDDLFWVFSDTDASMIADYVPGKDHVLGVGAASLSLLATTPRSPVNSVLDLGAGSGVQALGQLRHARSVTATDVHSRALDFAEATFAGAHFDVEILDGSWFEPIKNRKFDRIVANPPFVVGPPEIEHVYRDSGLDLDGATETVVRGAVDHLHSNGTAHLLGSWVHKNGESVASRVAEWIPSHGVIAWFLQRDSVDPIQYVNTWLRDESIDPRSEIGFKRTRSWLDHFSRAKVEAVGFGYVAIQRVDDSIPSEVYFEELTHQIDDYLGDEIEEFFVRVDWLREKDLDGIAQSQFYLRPGVAKESVSVTDIDSGMGFTHLKYRITRTDGPRWSHEVDEHIVSVIAGLHPEGLTLEDVATLYAVSNGLDDESFVDAIIDPVVALVRHGILLPAEITKGW</sequence>
<gene>
    <name evidence="8" type="ORF">FRC0190_01446</name>
</gene>
<evidence type="ECO:0000256" key="2">
    <source>
        <dbReference type="ARBA" id="ARBA00022603"/>
    </source>
</evidence>
<dbReference type="Pfam" id="PF25004">
    <property type="entry name" value="DUF7782"/>
    <property type="match status" value="1"/>
</dbReference>
<dbReference type="PROSITE" id="PS00092">
    <property type="entry name" value="N6_MTASE"/>
    <property type="match status" value="1"/>
</dbReference>
<keyword evidence="4" id="KW-0949">S-adenosyl-L-methionine</keyword>
<dbReference type="InterPro" id="IPR056684">
    <property type="entry name" value="DUF7782"/>
</dbReference>
<dbReference type="KEGG" id="crf:FRC0190_01446"/>
<dbReference type="InterPro" id="IPR007848">
    <property type="entry name" value="Small_mtfrase_dom"/>
</dbReference>
<organism evidence="8 9">
    <name type="scientific">Corynebacterium rouxii</name>
    <dbReference type="NCBI Taxonomy" id="2719119"/>
    <lineage>
        <taxon>Bacteria</taxon>
        <taxon>Bacillati</taxon>
        <taxon>Actinomycetota</taxon>
        <taxon>Actinomycetes</taxon>
        <taxon>Mycobacteriales</taxon>
        <taxon>Corynebacteriaceae</taxon>
        <taxon>Corynebacterium</taxon>
    </lineage>
</organism>
<accession>A0A6I8MFC1</accession>
<dbReference type="RefSeq" id="WP_155873151.1">
    <property type="nucleotide sequence ID" value="NZ_CP168248.1"/>
</dbReference>
<dbReference type="Pfam" id="PF23186">
    <property type="entry name" value="DUF7059"/>
    <property type="match status" value="1"/>
</dbReference>
<protein>
    <submittedName>
        <fullName evidence="8">Methyltransferase domain-containing protein</fullName>
    </submittedName>
</protein>
<dbReference type="SUPFAM" id="SSF53335">
    <property type="entry name" value="S-adenosyl-L-methionine-dependent methyltransferases"/>
    <property type="match status" value="1"/>
</dbReference>